<proteinExistence type="predicted"/>
<dbReference type="EMBL" id="PYSW02000018">
    <property type="protein sequence ID" value="KAG2385605.1"/>
    <property type="molecule type" value="Genomic_DNA"/>
</dbReference>
<dbReference type="AlphaFoldDB" id="A0AA88GRM5"/>
<feature type="transmembrane region" description="Helical" evidence="1">
    <location>
        <begin position="279"/>
        <end position="304"/>
    </location>
</feature>
<evidence type="ECO:0000313" key="3">
    <source>
        <dbReference type="Proteomes" id="UP000816034"/>
    </source>
</evidence>
<accession>A0AA88GRM5</accession>
<keyword evidence="1" id="KW-0472">Membrane</keyword>
<comment type="caution">
    <text evidence="2">The sequence shown here is derived from an EMBL/GenBank/DDBJ whole genome shotgun (WGS) entry which is preliminary data.</text>
</comment>
<evidence type="ECO:0000256" key="1">
    <source>
        <dbReference type="SAM" id="Phobius"/>
    </source>
</evidence>
<dbReference type="Proteomes" id="UP000816034">
    <property type="component" value="Unassembled WGS sequence"/>
</dbReference>
<keyword evidence="1" id="KW-1133">Transmembrane helix</keyword>
<keyword evidence="3" id="KW-1185">Reference proteome</keyword>
<sequence length="306" mass="34877">MVKTDTIKHTFPDTDIETILRHTFLNEDFQIRFLKHKQEVSTVNISSDWKGSSSSFNKNSLAIGTTFKRETSAVVDKINAPSILGIKRVDLLVTESLLMKSKTECHVECDIALVGESPMKEAFSISCIFKFDQKTENNFQSVELTIEMKAEFKKEIWAVTDFVENALIKNENKLFCKWIEMSYDVIPCVCDGMDIENSSLEQDSGSSSKRAQTPTTKKPSVFMSLKNLLKKKKKEGTQNETEKKAEIFIKHVGYEEAIKKTKEKHQEMFGMLAQKQENAYFIIFFSVIGIIIGLFLFTSLSSLLKN</sequence>
<gene>
    <name evidence="2" type="ORF">C9374_003420</name>
</gene>
<dbReference type="GeneID" id="68095875"/>
<organism evidence="2 3">
    <name type="scientific">Naegleria lovaniensis</name>
    <name type="common">Amoeba</name>
    <dbReference type="NCBI Taxonomy" id="51637"/>
    <lineage>
        <taxon>Eukaryota</taxon>
        <taxon>Discoba</taxon>
        <taxon>Heterolobosea</taxon>
        <taxon>Tetramitia</taxon>
        <taxon>Eutetramitia</taxon>
        <taxon>Vahlkampfiidae</taxon>
        <taxon>Naegleria</taxon>
    </lineage>
</organism>
<name>A0AA88GRM5_NAELO</name>
<protein>
    <submittedName>
        <fullName evidence="2">Uncharacterized protein</fullName>
    </submittedName>
</protein>
<keyword evidence="1" id="KW-0812">Transmembrane</keyword>
<evidence type="ECO:0000313" key="2">
    <source>
        <dbReference type="EMBL" id="KAG2385605.1"/>
    </source>
</evidence>
<dbReference type="RefSeq" id="XP_044549598.1">
    <property type="nucleotide sequence ID" value="XM_044692947.1"/>
</dbReference>
<reference evidence="2 3" key="1">
    <citation type="journal article" date="2018" name="BMC Genomics">
        <title>The genome of Naegleria lovaniensis, the basis for a comparative approach to unravel pathogenicity factors of the human pathogenic amoeba N. fowleri.</title>
        <authorList>
            <person name="Liechti N."/>
            <person name="Schurch N."/>
            <person name="Bruggmann R."/>
            <person name="Wittwer M."/>
        </authorList>
    </citation>
    <scope>NUCLEOTIDE SEQUENCE [LARGE SCALE GENOMIC DNA]</scope>
    <source>
        <strain evidence="2 3">ATCC 30569</strain>
    </source>
</reference>